<protein>
    <recommendedName>
        <fullName evidence="7">Rhodopsin domain-containing protein</fullName>
    </recommendedName>
</protein>
<dbReference type="InterPro" id="IPR052337">
    <property type="entry name" value="SAT4-like"/>
</dbReference>
<dbReference type="GO" id="GO:0016020">
    <property type="term" value="C:membrane"/>
    <property type="evidence" value="ECO:0007669"/>
    <property type="project" value="UniProtKB-SubCell"/>
</dbReference>
<organism evidence="8 10">
    <name type="scientific">Venturia inaequalis</name>
    <name type="common">Apple scab fungus</name>
    <dbReference type="NCBI Taxonomy" id="5025"/>
    <lineage>
        <taxon>Eukaryota</taxon>
        <taxon>Fungi</taxon>
        <taxon>Dikarya</taxon>
        <taxon>Ascomycota</taxon>
        <taxon>Pezizomycotina</taxon>
        <taxon>Dothideomycetes</taxon>
        <taxon>Pleosporomycetidae</taxon>
        <taxon>Venturiales</taxon>
        <taxon>Venturiaceae</taxon>
        <taxon>Venturia</taxon>
    </lineage>
</organism>
<keyword evidence="2 6" id="KW-0812">Transmembrane</keyword>
<gene>
    <name evidence="9" type="ORF">EG327_003668</name>
    <name evidence="8" type="ORF">EG328_001455</name>
</gene>
<comment type="similarity">
    <text evidence="5">Belongs to the SAT4 family.</text>
</comment>
<evidence type="ECO:0000259" key="7">
    <source>
        <dbReference type="Pfam" id="PF20684"/>
    </source>
</evidence>
<dbReference type="EMBL" id="WNWR01000228">
    <property type="protein sequence ID" value="KAE9987730.1"/>
    <property type="molecule type" value="Genomic_DNA"/>
</dbReference>
<dbReference type="Proteomes" id="UP000490939">
    <property type="component" value="Unassembled WGS sequence"/>
</dbReference>
<feature type="transmembrane region" description="Helical" evidence="6">
    <location>
        <begin position="174"/>
        <end position="196"/>
    </location>
</feature>
<dbReference type="PANTHER" id="PTHR33048:SF47">
    <property type="entry name" value="INTEGRAL MEMBRANE PROTEIN-RELATED"/>
    <property type="match status" value="1"/>
</dbReference>
<comment type="caution">
    <text evidence="8">The sequence shown here is derived from an EMBL/GenBank/DDBJ whole genome shotgun (WGS) entry which is preliminary data.</text>
</comment>
<feature type="transmembrane region" description="Helical" evidence="6">
    <location>
        <begin position="50"/>
        <end position="74"/>
    </location>
</feature>
<feature type="transmembrane region" description="Helical" evidence="6">
    <location>
        <begin position="94"/>
        <end position="113"/>
    </location>
</feature>
<keyword evidence="3 6" id="KW-1133">Transmembrane helix</keyword>
<dbReference type="InterPro" id="IPR049326">
    <property type="entry name" value="Rhodopsin_dom_fungi"/>
</dbReference>
<evidence type="ECO:0000256" key="1">
    <source>
        <dbReference type="ARBA" id="ARBA00004141"/>
    </source>
</evidence>
<dbReference type="AlphaFoldDB" id="A0A8H3UZS7"/>
<dbReference type="Pfam" id="PF20684">
    <property type="entry name" value="Fung_rhodopsin"/>
    <property type="match status" value="1"/>
</dbReference>
<feature type="transmembrane region" description="Helical" evidence="6">
    <location>
        <begin position="247"/>
        <end position="269"/>
    </location>
</feature>
<comment type="subcellular location">
    <subcellularLocation>
        <location evidence="1">Membrane</location>
        <topology evidence="1">Multi-pass membrane protein</topology>
    </subcellularLocation>
</comment>
<sequence>MFVKTEPIPMTGSARDSLIAISVLWVLFAVTVGFRLAGRLRGMGIGADDVLSVVALVLSGTTIGLNAEVFTIGVGVDFDATAPIYPKLANNLPVIMQVTFAYSLIYIWCLAALKMSQLILYLRVFAARLSKWVYGIGAIVVLWAVVFNFLFIFLCDPIHQQWTVERVGYCMDQMLVLKCLIMTNLVTDLVIVILPMRSVWQLQMRKTERLAIIACFGLGGACVFISLSRFIQLYTIDLLGNLTGTSLTTFMLCSVELILAGLCINIPMLRPFYIRLRAKYKMSSGSNGSSGIVGAHKISGSRQMNVLPERPEKDMTWLELDDKATSDDASSGRRLTSDQSRGEIHCEALETETKEMLSVCFEDGMDMDFRRRQSSKARCVQRKSTRLSARTSTHPRAQSTGHGALAMIFLFQGFLGVDWLPHTLVLALPGTRTVSSLKDFIV</sequence>
<reference evidence="8 10" key="1">
    <citation type="submission" date="2018-12" db="EMBL/GenBank/DDBJ databases">
        <title>Venturia inaequalis Genome Resource.</title>
        <authorList>
            <person name="Lichtner F.J."/>
        </authorList>
    </citation>
    <scope>NUCLEOTIDE SEQUENCE [LARGE SCALE GENOMIC DNA]</scope>
    <source>
        <strain evidence="8 10">120213</strain>
        <strain evidence="9 11">DMI_063113</strain>
    </source>
</reference>
<dbReference type="PANTHER" id="PTHR33048">
    <property type="entry name" value="PTH11-LIKE INTEGRAL MEMBRANE PROTEIN (AFU_ORTHOLOGUE AFUA_5G11245)"/>
    <property type="match status" value="1"/>
</dbReference>
<feature type="transmembrane region" description="Helical" evidence="6">
    <location>
        <begin position="208"/>
        <end position="227"/>
    </location>
</feature>
<evidence type="ECO:0000256" key="6">
    <source>
        <dbReference type="SAM" id="Phobius"/>
    </source>
</evidence>
<evidence type="ECO:0000256" key="4">
    <source>
        <dbReference type="ARBA" id="ARBA00023136"/>
    </source>
</evidence>
<feature type="domain" description="Rhodopsin" evidence="7">
    <location>
        <begin position="35"/>
        <end position="273"/>
    </location>
</feature>
<dbReference type="Proteomes" id="UP000447873">
    <property type="component" value="Unassembled WGS sequence"/>
</dbReference>
<dbReference type="EMBL" id="WNWS01000135">
    <property type="protein sequence ID" value="KAE9978457.1"/>
    <property type="molecule type" value="Genomic_DNA"/>
</dbReference>
<accession>A0A8H3UZS7</accession>
<evidence type="ECO:0000313" key="10">
    <source>
        <dbReference type="Proteomes" id="UP000447873"/>
    </source>
</evidence>
<evidence type="ECO:0000313" key="8">
    <source>
        <dbReference type="EMBL" id="KAE9978457.1"/>
    </source>
</evidence>
<keyword evidence="11" id="KW-1185">Reference proteome</keyword>
<evidence type="ECO:0000313" key="9">
    <source>
        <dbReference type="EMBL" id="KAE9987730.1"/>
    </source>
</evidence>
<name>A0A8H3UZS7_VENIN</name>
<feature type="transmembrane region" description="Helical" evidence="6">
    <location>
        <begin position="133"/>
        <end position="154"/>
    </location>
</feature>
<evidence type="ECO:0000256" key="2">
    <source>
        <dbReference type="ARBA" id="ARBA00022692"/>
    </source>
</evidence>
<keyword evidence="4 6" id="KW-0472">Membrane</keyword>
<proteinExistence type="inferred from homology"/>
<evidence type="ECO:0000256" key="3">
    <source>
        <dbReference type="ARBA" id="ARBA00022989"/>
    </source>
</evidence>
<feature type="transmembrane region" description="Helical" evidence="6">
    <location>
        <begin position="18"/>
        <end position="38"/>
    </location>
</feature>
<evidence type="ECO:0000313" key="11">
    <source>
        <dbReference type="Proteomes" id="UP000490939"/>
    </source>
</evidence>
<evidence type="ECO:0000256" key="5">
    <source>
        <dbReference type="ARBA" id="ARBA00038359"/>
    </source>
</evidence>